<reference evidence="1 2" key="1">
    <citation type="submission" date="2015-09" db="EMBL/GenBank/DDBJ databases">
        <authorList>
            <person name="Jackson K.R."/>
            <person name="Lunt B.L."/>
            <person name="Fisher J.N.B."/>
            <person name="Gardner A.V."/>
            <person name="Bailey M.E."/>
            <person name="Deus L.M."/>
            <person name="Earl A.S."/>
            <person name="Gibby P.D."/>
            <person name="Hartmann K.A."/>
            <person name="Liu J.E."/>
            <person name="Manci A.M."/>
            <person name="Nielsen D.A."/>
            <person name="Solomon M.B."/>
            <person name="Breakwell D.P."/>
            <person name="Burnett S.H."/>
            <person name="Grose J.H."/>
        </authorList>
    </citation>
    <scope>NUCLEOTIDE SEQUENCE [LARGE SCALE GENOMIC DNA]</scope>
    <source>
        <strain evidence="1 2">S613</strain>
    </source>
</reference>
<protein>
    <submittedName>
        <fullName evidence="1">Uncharacterized protein</fullName>
    </submittedName>
</protein>
<dbReference type="EMBL" id="LJXB01000076">
    <property type="protein sequence ID" value="KPU59541.1"/>
    <property type="molecule type" value="Genomic_DNA"/>
</dbReference>
<organism evidence="1 2">
    <name type="scientific">Pseudomonas fluorescens</name>
    <dbReference type="NCBI Taxonomy" id="294"/>
    <lineage>
        <taxon>Bacteria</taxon>
        <taxon>Pseudomonadati</taxon>
        <taxon>Pseudomonadota</taxon>
        <taxon>Gammaproteobacteria</taxon>
        <taxon>Pseudomonadales</taxon>
        <taxon>Pseudomonadaceae</taxon>
        <taxon>Pseudomonas</taxon>
    </lineage>
</organism>
<comment type="caution">
    <text evidence="1">The sequence shown here is derived from an EMBL/GenBank/DDBJ whole genome shotgun (WGS) entry which is preliminary data.</text>
</comment>
<name>A0A0P8X1F3_PSEFL</name>
<dbReference type="PATRIC" id="fig|294.162.peg.2888"/>
<evidence type="ECO:0000313" key="1">
    <source>
        <dbReference type="EMBL" id="KPU59541.1"/>
    </source>
</evidence>
<gene>
    <name evidence="1" type="ORF">AN403_3106</name>
</gene>
<dbReference type="AlphaFoldDB" id="A0A0P8X1F3"/>
<proteinExistence type="predicted"/>
<dbReference type="Proteomes" id="UP000050349">
    <property type="component" value="Unassembled WGS sequence"/>
</dbReference>
<accession>A0A0P8X1F3</accession>
<evidence type="ECO:0000313" key="2">
    <source>
        <dbReference type="Proteomes" id="UP000050349"/>
    </source>
</evidence>
<sequence>MGSLKGAMIHHLTSLYGKKNFDRAQGFSEPSVFHLYVHSEKSALSLSTIAFIQYLQSAISFSKTTQGNRQRRSWERLIGYIESSASLAEFDKAAARAEGYAQALVDSEQINTKSVERDLLIIATIDAWRLHRIRSNIPTSL</sequence>